<dbReference type="Pfam" id="PF05860">
    <property type="entry name" value="TPS"/>
    <property type="match status" value="1"/>
</dbReference>
<dbReference type="AlphaFoldDB" id="A0A6S6XS13"/>
<keyword evidence="8" id="KW-1185">Reference proteome</keyword>
<reference evidence="7 8" key="1">
    <citation type="submission" date="2020-03" db="EMBL/GenBank/DDBJ databases">
        <authorList>
            <consortium name="Genoscope - CEA"/>
            <person name="William W."/>
        </authorList>
    </citation>
    <scope>NUCLEOTIDE SEQUENCE [LARGE SCALE GENOMIC DNA]</scope>
    <source>
        <strain evidence="8">DSM 16959</strain>
    </source>
</reference>
<dbReference type="NCBIfam" id="TIGR01901">
    <property type="entry name" value="adhes_NPXG"/>
    <property type="match status" value="1"/>
</dbReference>
<keyword evidence="3 5" id="KW-0732">Signal</keyword>
<evidence type="ECO:0000256" key="3">
    <source>
        <dbReference type="ARBA" id="ARBA00022729"/>
    </source>
</evidence>
<proteinExistence type="predicted"/>
<accession>A0A6S6XS13</accession>
<comment type="subcellular location">
    <subcellularLocation>
        <location evidence="1">Secreted</location>
    </subcellularLocation>
</comment>
<evidence type="ECO:0000259" key="6">
    <source>
        <dbReference type="PROSITE" id="PS50208"/>
    </source>
</evidence>
<dbReference type="InterPro" id="IPR012334">
    <property type="entry name" value="Pectin_lyas_fold"/>
</dbReference>
<dbReference type="RefSeq" id="WP_183148187.1">
    <property type="nucleotide sequence ID" value="NZ_LR778301.1"/>
</dbReference>
<dbReference type="Gene3D" id="3.40.50.1460">
    <property type="match status" value="1"/>
</dbReference>
<feature type="chain" id="PRO_5028380887" description="Caspase family p20 domain-containing protein" evidence="5">
    <location>
        <begin position="27"/>
        <end position="933"/>
    </location>
</feature>
<dbReference type="SUPFAM" id="SSF52129">
    <property type="entry name" value="Caspase-like"/>
    <property type="match status" value="1"/>
</dbReference>
<dbReference type="InterPro" id="IPR008638">
    <property type="entry name" value="FhaB/CdiA-like_TPS"/>
</dbReference>
<dbReference type="GO" id="GO:0004197">
    <property type="term" value="F:cysteine-type endopeptidase activity"/>
    <property type="evidence" value="ECO:0007669"/>
    <property type="project" value="InterPro"/>
</dbReference>
<dbReference type="Proteomes" id="UP000515733">
    <property type="component" value="Chromosome"/>
</dbReference>
<dbReference type="InterPro" id="IPR011050">
    <property type="entry name" value="Pectin_lyase_fold/virulence"/>
</dbReference>
<dbReference type="KEGG" id="doe:DENOEST_0318"/>
<dbReference type="EMBL" id="LR778301">
    <property type="protein sequence ID" value="CAB1367490.1"/>
    <property type="molecule type" value="Genomic_DNA"/>
</dbReference>
<evidence type="ECO:0000256" key="4">
    <source>
        <dbReference type="SAM" id="MobiDB-lite"/>
    </source>
</evidence>
<feature type="compositionally biased region" description="Basic and acidic residues" evidence="4">
    <location>
        <begin position="572"/>
        <end position="593"/>
    </location>
</feature>
<dbReference type="InterPro" id="IPR050909">
    <property type="entry name" value="Bact_Autotransporter_VF"/>
</dbReference>
<dbReference type="PANTHER" id="PTHR12338:SF8">
    <property type="entry name" value="HEME_HEMOPEXIN-BINDING PROTEIN"/>
    <property type="match status" value="1"/>
</dbReference>
<evidence type="ECO:0000256" key="2">
    <source>
        <dbReference type="ARBA" id="ARBA00022525"/>
    </source>
</evidence>
<dbReference type="InterPro" id="IPR011600">
    <property type="entry name" value="Pept_C14_caspase"/>
</dbReference>
<dbReference type="GO" id="GO:0006508">
    <property type="term" value="P:proteolysis"/>
    <property type="evidence" value="ECO:0007669"/>
    <property type="project" value="InterPro"/>
</dbReference>
<dbReference type="SMART" id="SM00912">
    <property type="entry name" value="Haemagg_act"/>
    <property type="match status" value="1"/>
</dbReference>
<evidence type="ECO:0000313" key="7">
    <source>
        <dbReference type="EMBL" id="CAB1367490.1"/>
    </source>
</evidence>
<dbReference type="Gene3D" id="2.160.20.10">
    <property type="entry name" value="Single-stranded right-handed beta-helix, Pectin lyase-like"/>
    <property type="match status" value="1"/>
</dbReference>
<sequence>MSSYPSSPRYLAAVLALALAPLPVLANPTLPTVISGQASFQNGGNTLSVRTVTPATIINWQGFSINAGEVTRFDQPSAASAVLNRVMGQNPSQILGALQSNGRVFVLNPAGVVIGKDAQINVAGLMVSALPLADADFLAGRWNFSGPGGAVGNDGSINVMEGGAVLLIGDSVTNSGLIQAPNGQVVLAAGHSVTLAELGTPNLSVTISAATQQVLNLGQIFSHGGSSRLYGALVRVEGLVNANTVDTAADGTVILSAIRQVELAPGGRIEGRKVGLQGETINLRSGLLGSEGVKAQATMNLVVDGGRIEGPKVELNSPNLKYAGPGPFPNAGVQPVNNVVNGVVQATLPPPPINPMPAGMLPGQNTLPMMPPPGGLPVQQPGGLSITGMPPPPSGMTIGGMPGPNMGGTLSGLPQQPGGTQIGMPRPPGSGGPMPGQMPSGGGADIQQTRPDSMNLVRLDSTGGQPPLISGANPAPAPQPGVATNPSPVVQPAQPGQPLPIPLTEQNPVPGQPVQPGSVAQQPVGQPGQQQPGPAQPNQANQPNQPNQPNRPNNQQNQPGKPGEAGQPGEPGKPDPSKPDPSKPDPSKPDPSKLRPAGAANQGKGRPEGGPGFGRINIAALSPGMARALVAERHALKAEVLKSALSSLEINPQAADIPPCGAGGGEICMAAARTQAAMVTTPRNKPTESHLPRISRKIAVLVGNDNYRDKAIPVLESAGQDAEAVGKVLTERLGYEVRVLRDATKGDIVRALNQLTSEVGPNDSVTLYYAGHGYLSEKSQAGYWLPVDAEATRPDNWISNQDIAKYLASIPAKQVMLVSDSCFSGALTREQKVSTALTSRDPNTILDRRSVVVLTSGGEEPVSDEGKGGHSIFAWHFMKALEKITKWNPGAGLYENVKNEVSREFPQVPQYGASLSAGHQLGGDYLLERRRYR</sequence>
<organism evidence="7 8">
    <name type="scientific">Denitratisoma oestradiolicum</name>
    <dbReference type="NCBI Taxonomy" id="311182"/>
    <lineage>
        <taxon>Bacteria</taxon>
        <taxon>Pseudomonadati</taxon>
        <taxon>Pseudomonadota</taxon>
        <taxon>Betaproteobacteria</taxon>
        <taxon>Nitrosomonadales</taxon>
        <taxon>Sterolibacteriaceae</taxon>
        <taxon>Denitratisoma</taxon>
    </lineage>
</organism>
<dbReference type="PROSITE" id="PS50208">
    <property type="entry name" value="CASPASE_P20"/>
    <property type="match status" value="1"/>
</dbReference>
<feature type="compositionally biased region" description="Gly residues" evidence="4">
    <location>
        <begin position="431"/>
        <end position="444"/>
    </location>
</feature>
<feature type="region of interest" description="Disordered" evidence="4">
    <location>
        <begin position="400"/>
        <end position="615"/>
    </location>
</feature>
<name>A0A6S6XS13_9PROT</name>
<evidence type="ECO:0000256" key="5">
    <source>
        <dbReference type="SAM" id="SignalP"/>
    </source>
</evidence>
<feature type="compositionally biased region" description="Gly residues" evidence="4">
    <location>
        <begin position="400"/>
        <end position="410"/>
    </location>
</feature>
<dbReference type="InterPro" id="IPR029030">
    <property type="entry name" value="Caspase-like_dom_sf"/>
</dbReference>
<dbReference type="InterPro" id="IPR001309">
    <property type="entry name" value="Pept_C14_p20"/>
</dbReference>
<dbReference type="SUPFAM" id="SSF51126">
    <property type="entry name" value="Pectin lyase-like"/>
    <property type="match status" value="1"/>
</dbReference>
<feature type="signal peptide" evidence="5">
    <location>
        <begin position="1"/>
        <end position="26"/>
    </location>
</feature>
<gene>
    <name evidence="7" type="ORF">DENOEST_0318</name>
</gene>
<keyword evidence="2" id="KW-0964">Secreted</keyword>
<dbReference type="PANTHER" id="PTHR12338">
    <property type="entry name" value="AUTOTRANSPORTER"/>
    <property type="match status" value="1"/>
</dbReference>
<evidence type="ECO:0000256" key="1">
    <source>
        <dbReference type="ARBA" id="ARBA00004613"/>
    </source>
</evidence>
<feature type="compositionally biased region" description="Low complexity" evidence="4">
    <location>
        <begin position="506"/>
        <end position="562"/>
    </location>
</feature>
<evidence type="ECO:0000313" key="8">
    <source>
        <dbReference type="Proteomes" id="UP000515733"/>
    </source>
</evidence>
<feature type="domain" description="Caspase family p20" evidence="6">
    <location>
        <begin position="695"/>
        <end position="773"/>
    </location>
</feature>
<dbReference type="GO" id="GO:0005576">
    <property type="term" value="C:extracellular region"/>
    <property type="evidence" value="ECO:0007669"/>
    <property type="project" value="UniProtKB-SubCell"/>
</dbReference>
<dbReference type="Pfam" id="PF00656">
    <property type="entry name" value="Peptidase_C14"/>
    <property type="match status" value="1"/>
</dbReference>
<protein>
    <recommendedName>
        <fullName evidence="6">Caspase family p20 domain-containing protein</fullName>
    </recommendedName>
</protein>